<dbReference type="InterPro" id="IPR004027">
    <property type="entry name" value="SEC_C_motif"/>
</dbReference>
<keyword evidence="2" id="KW-1185">Reference proteome</keyword>
<protein>
    <submittedName>
        <fullName evidence="1">SEC-C metal-binding domain-containing protein</fullName>
    </submittedName>
</protein>
<name>A0A9J6REK0_9BACI</name>
<sequence length="379" mass="44178">MEIKEKQEQKLWRNLSPSMSFHALLEQLTKVELDYIRRGLEITGVSSLKKADLIDELVERIPNRINKFIDVIDQERLQIIDILMEYEGIIEMEDQLPLKKIDTLRRYGVVFPGMINEKKVLIMPQELIDRLKNYNRKDIELKAKRNEEWIRLTQGMLYYYGVLKINNLVERVKSMTSFDFDAGDFFSVIHSASSYYEHIAWDRSFFIDTRVYDVDGLIHQQNSRSTIDYYPFTRKQLLAAGVENYLDITAPMMQLIRYMKNTFHLSEHEINEHIDKLITITNTSEKPTSGLNYLQTHLAFNDVESFKQLAELVMAAQNGTRQWQLKGYMPSEISPLSSRRPPKRSTKNNVVQLNTAKKVGRNAPCPCGSGKKHKKCCGK</sequence>
<dbReference type="SUPFAM" id="SSF103642">
    <property type="entry name" value="Sec-C motif"/>
    <property type="match status" value="1"/>
</dbReference>
<evidence type="ECO:0000313" key="1">
    <source>
        <dbReference type="EMBL" id="MCZ0703885.1"/>
    </source>
</evidence>
<dbReference type="Pfam" id="PF02810">
    <property type="entry name" value="SEC-C"/>
    <property type="match status" value="1"/>
</dbReference>
<evidence type="ECO:0000313" key="2">
    <source>
        <dbReference type="Proteomes" id="UP001084197"/>
    </source>
</evidence>
<comment type="caution">
    <text evidence="1">The sequence shown here is derived from an EMBL/GenBank/DDBJ whole genome shotgun (WGS) entry which is preliminary data.</text>
</comment>
<proteinExistence type="predicted"/>
<dbReference type="PANTHER" id="PTHR33747">
    <property type="entry name" value="UPF0225 PROTEIN SCO1677"/>
    <property type="match status" value="1"/>
</dbReference>
<dbReference type="RefSeq" id="WP_268780649.1">
    <property type="nucleotide sequence ID" value="NZ_JAPRAT010000024.1"/>
</dbReference>
<organism evidence="1 2">
    <name type="scientific">Natronobacillus azotifigens</name>
    <dbReference type="NCBI Taxonomy" id="472978"/>
    <lineage>
        <taxon>Bacteria</taxon>
        <taxon>Bacillati</taxon>
        <taxon>Bacillota</taxon>
        <taxon>Bacilli</taxon>
        <taxon>Bacillales</taxon>
        <taxon>Bacillaceae</taxon>
        <taxon>Natronobacillus</taxon>
    </lineage>
</organism>
<dbReference type="PANTHER" id="PTHR33747:SF1">
    <property type="entry name" value="ADENYLATE CYCLASE-ASSOCIATED CAP C-TERMINAL DOMAIN-CONTAINING PROTEIN"/>
    <property type="match status" value="1"/>
</dbReference>
<accession>A0A9J6REK0</accession>
<dbReference type="EMBL" id="JAPRAT010000024">
    <property type="protein sequence ID" value="MCZ0703885.1"/>
    <property type="molecule type" value="Genomic_DNA"/>
</dbReference>
<gene>
    <name evidence="1" type="ORF">OWO01_11745</name>
</gene>
<dbReference type="Gene3D" id="3.10.450.50">
    <property type="match status" value="1"/>
</dbReference>
<reference evidence="1" key="1">
    <citation type="submission" date="2022-11" db="EMBL/GenBank/DDBJ databases">
        <title>WGS of Natronobacillus azotifigens 24KS-1, an anaerobic diazotrophic haloalkaliphile from soda-rich habitats.</title>
        <authorList>
            <person name="Sorokin D.Y."/>
            <person name="Merkel A.Y."/>
        </authorList>
    </citation>
    <scope>NUCLEOTIDE SEQUENCE</scope>
    <source>
        <strain evidence="1">24KS-1</strain>
    </source>
</reference>
<dbReference type="AlphaFoldDB" id="A0A9J6REK0"/>
<dbReference type="Proteomes" id="UP001084197">
    <property type="component" value="Unassembled WGS sequence"/>
</dbReference>